<dbReference type="Proteomes" id="UP001195483">
    <property type="component" value="Unassembled WGS sequence"/>
</dbReference>
<proteinExistence type="predicted"/>
<evidence type="ECO:0008006" key="3">
    <source>
        <dbReference type="Google" id="ProtNLM"/>
    </source>
</evidence>
<sequence>MPERESTFILGSSMGALISLYAISEYPDVFGGAVCMSTHWVGKKENDYERPRALAMYLDEKLPATETHKLYFDYGTKTLDSLYQVHQMMIDTLVQFKGYTEEHWMTKKFVGAAHDERAWRSRLHIPIERYGRRFRCFYERPSRICRTPNKKTYYVLIPRCIQCGVSNGCRNWNDFCLT</sequence>
<dbReference type="InterPro" id="IPR050583">
    <property type="entry name" value="Mycobacterial_A85_antigen"/>
</dbReference>
<dbReference type="InterPro" id="IPR000801">
    <property type="entry name" value="Esterase-like"/>
</dbReference>
<dbReference type="InterPro" id="IPR029058">
    <property type="entry name" value="AB_hydrolase_fold"/>
</dbReference>
<dbReference type="PANTHER" id="PTHR48098">
    <property type="entry name" value="ENTEROCHELIN ESTERASE-RELATED"/>
    <property type="match status" value="1"/>
</dbReference>
<reference evidence="1" key="2">
    <citation type="journal article" date="2021" name="Genome Biol. Evol.">
        <title>Developing a high-quality reference genome for a parasitic bivalve with doubly uniparental inheritance (Bivalvia: Unionida).</title>
        <authorList>
            <person name="Smith C.H."/>
        </authorList>
    </citation>
    <scope>NUCLEOTIDE SEQUENCE</scope>
    <source>
        <strain evidence="1">CHS0354</strain>
        <tissue evidence="1">Mantle</tissue>
    </source>
</reference>
<comment type="caution">
    <text evidence="1">The sequence shown here is derived from an EMBL/GenBank/DDBJ whole genome shotgun (WGS) entry which is preliminary data.</text>
</comment>
<dbReference type="Pfam" id="PF00756">
    <property type="entry name" value="Esterase"/>
    <property type="match status" value="1"/>
</dbReference>
<dbReference type="SUPFAM" id="SSF53474">
    <property type="entry name" value="alpha/beta-Hydrolases"/>
    <property type="match status" value="1"/>
</dbReference>
<evidence type="ECO:0000313" key="2">
    <source>
        <dbReference type="Proteomes" id="UP001195483"/>
    </source>
</evidence>
<dbReference type="AlphaFoldDB" id="A0AAE0S048"/>
<evidence type="ECO:0000313" key="1">
    <source>
        <dbReference type="EMBL" id="KAK3582505.1"/>
    </source>
</evidence>
<dbReference type="PANTHER" id="PTHR48098:SF6">
    <property type="entry name" value="FERRI-BACILLIBACTIN ESTERASE BESA"/>
    <property type="match status" value="1"/>
</dbReference>
<organism evidence="1 2">
    <name type="scientific">Potamilus streckersoni</name>
    <dbReference type="NCBI Taxonomy" id="2493646"/>
    <lineage>
        <taxon>Eukaryota</taxon>
        <taxon>Metazoa</taxon>
        <taxon>Spiralia</taxon>
        <taxon>Lophotrochozoa</taxon>
        <taxon>Mollusca</taxon>
        <taxon>Bivalvia</taxon>
        <taxon>Autobranchia</taxon>
        <taxon>Heteroconchia</taxon>
        <taxon>Palaeoheterodonta</taxon>
        <taxon>Unionida</taxon>
        <taxon>Unionoidea</taxon>
        <taxon>Unionidae</taxon>
        <taxon>Ambleminae</taxon>
        <taxon>Lampsilini</taxon>
        <taxon>Potamilus</taxon>
    </lineage>
</organism>
<accession>A0AAE0S048</accession>
<reference evidence="1" key="1">
    <citation type="journal article" date="2021" name="Genome Biol. Evol.">
        <title>A High-Quality Reference Genome for a Parasitic Bivalve with Doubly Uniparental Inheritance (Bivalvia: Unionida).</title>
        <authorList>
            <person name="Smith C.H."/>
        </authorList>
    </citation>
    <scope>NUCLEOTIDE SEQUENCE</scope>
    <source>
        <strain evidence="1">CHS0354</strain>
    </source>
</reference>
<keyword evidence="2" id="KW-1185">Reference proteome</keyword>
<dbReference type="Gene3D" id="3.40.50.1820">
    <property type="entry name" value="alpha/beta hydrolase"/>
    <property type="match status" value="1"/>
</dbReference>
<dbReference type="EMBL" id="JAEAOA010001427">
    <property type="protein sequence ID" value="KAK3582505.1"/>
    <property type="molecule type" value="Genomic_DNA"/>
</dbReference>
<protein>
    <recommendedName>
        <fullName evidence="3">Esterase</fullName>
    </recommendedName>
</protein>
<name>A0AAE0S048_9BIVA</name>
<gene>
    <name evidence="1" type="ORF">CHS0354_024053</name>
</gene>
<reference evidence="1" key="3">
    <citation type="submission" date="2023-05" db="EMBL/GenBank/DDBJ databases">
        <authorList>
            <person name="Smith C.H."/>
        </authorList>
    </citation>
    <scope>NUCLEOTIDE SEQUENCE</scope>
    <source>
        <strain evidence="1">CHS0354</strain>
        <tissue evidence="1">Mantle</tissue>
    </source>
</reference>